<dbReference type="PANTHER" id="PTHR42842:SF3">
    <property type="entry name" value="FAD_NAD(P)-BINDING OXIDOREDUCTASE FAMILY PROTEIN"/>
    <property type="match status" value="1"/>
</dbReference>
<accession>A0AAE3EJ06</accession>
<dbReference type="Pfam" id="PF21688">
    <property type="entry name" value="FAD-depend_C"/>
    <property type="match status" value="1"/>
</dbReference>
<organism evidence="3 4">
    <name type="scientific">Teretinema zuelzerae</name>
    <dbReference type="NCBI Taxonomy" id="156"/>
    <lineage>
        <taxon>Bacteria</taxon>
        <taxon>Pseudomonadati</taxon>
        <taxon>Spirochaetota</taxon>
        <taxon>Spirochaetia</taxon>
        <taxon>Spirochaetales</taxon>
        <taxon>Treponemataceae</taxon>
        <taxon>Teretinema</taxon>
    </lineage>
</organism>
<feature type="domain" description="FAD-dependent protein C-terminal" evidence="2">
    <location>
        <begin position="274"/>
        <end position="470"/>
    </location>
</feature>
<gene>
    <name evidence="3" type="ORF">K7J14_14445</name>
</gene>
<dbReference type="PIRSF" id="PIRSF038984">
    <property type="entry name" value="FAD_binding_protein"/>
    <property type="match status" value="1"/>
</dbReference>
<dbReference type="InterPro" id="IPR049516">
    <property type="entry name" value="FAD-depend_C"/>
</dbReference>
<proteinExistence type="predicted"/>
<feature type="domain" description="FAD-binding" evidence="1">
    <location>
        <begin position="86"/>
        <end position="260"/>
    </location>
</feature>
<dbReference type="RefSeq" id="WP_230757907.1">
    <property type="nucleotide sequence ID" value="NZ_JAINWA010000003.1"/>
</dbReference>
<keyword evidence="4" id="KW-1185">Reference proteome</keyword>
<protein>
    <submittedName>
        <fullName evidence="3">FAD-dependent oxidoreductase</fullName>
    </submittedName>
</protein>
<dbReference type="EMBL" id="JAINWA010000003">
    <property type="protein sequence ID" value="MCD1655895.1"/>
    <property type="molecule type" value="Genomic_DNA"/>
</dbReference>
<dbReference type="PANTHER" id="PTHR42842">
    <property type="entry name" value="FAD/NAD(P)-BINDING OXIDOREDUCTASE"/>
    <property type="match status" value="1"/>
</dbReference>
<evidence type="ECO:0000313" key="3">
    <source>
        <dbReference type="EMBL" id="MCD1655895.1"/>
    </source>
</evidence>
<dbReference type="Gene3D" id="3.50.50.60">
    <property type="entry name" value="FAD/NAD(P)-binding domain"/>
    <property type="match status" value="2"/>
</dbReference>
<evidence type="ECO:0000259" key="1">
    <source>
        <dbReference type="Pfam" id="PF01494"/>
    </source>
</evidence>
<dbReference type="AlphaFoldDB" id="A0AAE3EJ06"/>
<name>A0AAE3EJ06_9SPIR</name>
<dbReference type="SUPFAM" id="SSF51905">
    <property type="entry name" value="FAD/NAD(P)-binding domain"/>
    <property type="match status" value="1"/>
</dbReference>
<dbReference type="InterPro" id="IPR002938">
    <property type="entry name" value="FAD-bd"/>
</dbReference>
<sequence length="531" mass="57715">MTETLSITVLPGEEANDAILRAKAAERMNISAADITGLIVKKKSIDARKGRVKIHLACQVWVGEKPALEETAAWTPKWKKADGSRTVAIVGSGPAGLFAALRLLEDGIKPIIVERGAPTPERKQDIADITRTQTVKPDSNYCFGEGGAGTFSDGKLYTRSNKRGDPSRILAIFHHHGAQKEILTDAHPHIGTDRLPAVINAIRETIVSLGGEFLFHTACTGFIEEDGKIRGIRVDDGKQEIRSDAVILAGGHSSRDLYRLIAQMRPEGALEAKAFAMGVRVEHPREIIDRIQYHGRDRGTELPAAEYRLTAQAGERGVYSFCMCPGGLIVPSATSDDEIVVNGMSPSGRNSRWSNSAVVVEIRTEDIPEDFREKDQLGGLRFQEWLEKETKKHGDGQKAPAQRLEDFLAKRESKTLPESSYSPGLVPSRLDLWLPWHIGERLKEGFRQFGASMRGFICPEALLVASETRTSSPVRILRNPETLESEALPGLWPAGEGSGYAGGIVSSAMDGEKCAAAIAARLQASAAGSAR</sequence>
<dbReference type="PRINTS" id="PR00419">
    <property type="entry name" value="ADXRDTASE"/>
</dbReference>
<comment type="caution">
    <text evidence="3">The sequence shown here is derived from an EMBL/GenBank/DDBJ whole genome shotgun (WGS) entry which is preliminary data.</text>
</comment>
<dbReference type="Gene3D" id="3.30.70.2700">
    <property type="match status" value="1"/>
</dbReference>
<evidence type="ECO:0000313" key="4">
    <source>
        <dbReference type="Proteomes" id="UP001198163"/>
    </source>
</evidence>
<dbReference type="GO" id="GO:0071949">
    <property type="term" value="F:FAD binding"/>
    <property type="evidence" value="ECO:0007669"/>
    <property type="project" value="InterPro"/>
</dbReference>
<dbReference type="Proteomes" id="UP001198163">
    <property type="component" value="Unassembled WGS sequence"/>
</dbReference>
<dbReference type="InterPro" id="IPR028348">
    <property type="entry name" value="FAD-binding_protein"/>
</dbReference>
<reference evidence="3" key="1">
    <citation type="submission" date="2021-08" db="EMBL/GenBank/DDBJ databases">
        <title>Comparative analyses of Brucepasteria parasyntrophica and Teretinema zuelzerae.</title>
        <authorList>
            <person name="Song Y."/>
            <person name="Brune A."/>
        </authorList>
    </citation>
    <scope>NUCLEOTIDE SEQUENCE</scope>
    <source>
        <strain evidence="3">DSM 1903</strain>
    </source>
</reference>
<evidence type="ECO:0000259" key="2">
    <source>
        <dbReference type="Pfam" id="PF21688"/>
    </source>
</evidence>
<dbReference type="Pfam" id="PF01494">
    <property type="entry name" value="FAD_binding_3"/>
    <property type="match status" value="1"/>
</dbReference>
<dbReference type="InterPro" id="IPR036188">
    <property type="entry name" value="FAD/NAD-bd_sf"/>
</dbReference>